<gene>
    <name evidence="1" type="ORF">QFC19_006908</name>
</gene>
<dbReference type="Proteomes" id="UP001241377">
    <property type="component" value="Unassembled WGS sequence"/>
</dbReference>
<accession>A0ACC2VCM7</accession>
<keyword evidence="2" id="KW-1185">Reference proteome</keyword>
<evidence type="ECO:0000313" key="1">
    <source>
        <dbReference type="EMBL" id="KAJ9097133.1"/>
    </source>
</evidence>
<organism evidence="1 2">
    <name type="scientific">Naganishia cerealis</name>
    <dbReference type="NCBI Taxonomy" id="610337"/>
    <lineage>
        <taxon>Eukaryota</taxon>
        <taxon>Fungi</taxon>
        <taxon>Dikarya</taxon>
        <taxon>Basidiomycota</taxon>
        <taxon>Agaricomycotina</taxon>
        <taxon>Tremellomycetes</taxon>
        <taxon>Filobasidiales</taxon>
        <taxon>Filobasidiaceae</taxon>
        <taxon>Naganishia</taxon>
    </lineage>
</organism>
<protein>
    <submittedName>
        <fullName evidence="1">Uncharacterized protein</fullName>
    </submittedName>
</protein>
<sequence length="606" mass="66705">MQLYCRPGSNPVVDSDPDFTKLFPHFVPNFEYKTLTKKLVSDGDISTKSPTDATDGATLNAVATTDSATLKRATADSATLNAATADSATLNAAATTGSATFNAATLVSPETKFVSVEVPAWSATEAATGRVIRLLPPIDLLQEWQTCLRMTDGDNSYEERYLRQARDLSSLRPLVSSSNSYHCHAKNLVSCGERSGRFTPNTSRGSSVESIVVVAKKALSFGIRRYFHKLRRLVHRKKGGKRDKLRAFLKKFGSSNEEISFHNPYDAARRNLQIDDDFEYPSFGHAGVEVLDDLNYKTYIVDNREIVVQVGPTHWGPAIRESTELIASQEELSVSSENEICSHYVSVTDLLEDFESEDNDANEEQVQILEELTGIALSISEIGILNHGSQIDDSQASSDEVSYSDIEMRRWLLMQCDDPDAYPMAELTHLEPQEVVESLDTSIKDEDLEEAKQASELSELLEAEVTPESRATNSSDEDRDDKTNGDDAEAGVADVTGGPSELKDTTGPAMCLPMKLVIEMEPYDPLAVPWAHVHERIARHRASLSPYTQLTLSLSVATPPTPVVVSPKPVATTLPTPDSPPAFLPPRTKNFQLNFPKMPSIGRFFK</sequence>
<name>A0ACC2VCM7_9TREE</name>
<proteinExistence type="predicted"/>
<comment type="caution">
    <text evidence="1">The sequence shown here is derived from an EMBL/GenBank/DDBJ whole genome shotgun (WGS) entry which is preliminary data.</text>
</comment>
<dbReference type="EMBL" id="JASBWR010000088">
    <property type="protein sequence ID" value="KAJ9097133.1"/>
    <property type="molecule type" value="Genomic_DNA"/>
</dbReference>
<reference evidence="1" key="1">
    <citation type="submission" date="2023-04" db="EMBL/GenBank/DDBJ databases">
        <title>Draft Genome sequencing of Naganishia species isolated from polar environments using Oxford Nanopore Technology.</title>
        <authorList>
            <person name="Leo P."/>
            <person name="Venkateswaran K."/>
        </authorList>
    </citation>
    <scope>NUCLEOTIDE SEQUENCE</scope>
    <source>
        <strain evidence="1">MNA-CCFEE 5261</strain>
    </source>
</reference>
<evidence type="ECO:0000313" key="2">
    <source>
        <dbReference type="Proteomes" id="UP001241377"/>
    </source>
</evidence>